<evidence type="ECO:0000313" key="2">
    <source>
        <dbReference type="Proteomes" id="UP000321491"/>
    </source>
</evidence>
<evidence type="ECO:0000313" key="1">
    <source>
        <dbReference type="EMBL" id="GEN30200.1"/>
    </source>
</evidence>
<organism evidence="1 2">
    <name type="scientific">Cerasibacillus quisquiliarum</name>
    <dbReference type="NCBI Taxonomy" id="227865"/>
    <lineage>
        <taxon>Bacteria</taxon>
        <taxon>Bacillati</taxon>
        <taxon>Bacillota</taxon>
        <taxon>Bacilli</taxon>
        <taxon>Bacillales</taxon>
        <taxon>Bacillaceae</taxon>
        <taxon>Cerasibacillus</taxon>
    </lineage>
</organism>
<dbReference type="Proteomes" id="UP000321491">
    <property type="component" value="Unassembled WGS sequence"/>
</dbReference>
<keyword evidence="2" id="KW-1185">Reference proteome</keyword>
<sequence>MEIVAAALLLTGKLKVDSVEVFRDSPVVNVTLIGQYKTLSKNTNKMVDFIDENGDMTLNEIVEAFNIISKRKG</sequence>
<protein>
    <submittedName>
        <fullName evidence="1">Uncharacterized protein</fullName>
    </submittedName>
</protein>
<dbReference type="EMBL" id="BJXW01000007">
    <property type="protein sequence ID" value="GEN30200.1"/>
    <property type="molecule type" value="Genomic_DNA"/>
</dbReference>
<dbReference type="AlphaFoldDB" id="A0A511UUD7"/>
<accession>A0A511UUD7</accession>
<reference evidence="1 2" key="1">
    <citation type="submission" date="2019-07" db="EMBL/GenBank/DDBJ databases">
        <title>Whole genome shotgun sequence of Cerasibacillus quisquiliarum NBRC 102429.</title>
        <authorList>
            <person name="Hosoyama A."/>
            <person name="Uohara A."/>
            <person name="Ohji S."/>
            <person name="Ichikawa N."/>
        </authorList>
    </citation>
    <scope>NUCLEOTIDE SEQUENCE [LARGE SCALE GENOMIC DNA]</scope>
    <source>
        <strain evidence="1 2">NBRC 102429</strain>
    </source>
</reference>
<dbReference type="RefSeq" id="WP_221261391.1">
    <property type="nucleotide sequence ID" value="NZ_BJXW01000007.1"/>
</dbReference>
<name>A0A511UUD7_9BACI</name>
<proteinExistence type="predicted"/>
<gene>
    <name evidence="1" type="ORF">CQU01_04380</name>
</gene>
<comment type="caution">
    <text evidence="1">The sequence shown here is derived from an EMBL/GenBank/DDBJ whole genome shotgun (WGS) entry which is preliminary data.</text>
</comment>